<name>A0A1J5PAG0_9ZZZZ</name>
<reference evidence="1" key="1">
    <citation type="submission" date="2016-10" db="EMBL/GenBank/DDBJ databases">
        <title>Sequence of Gallionella enrichment culture.</title>
        <authorList>
            <person name="Poehlein A."/>
            <person name="Muehling M."/>
            <person name="Daniel R."/>
        </authorList>
    </citation>
    <scope>NUCLEOTIDE SEQUENCE</scope>
</reference>
<dbReference type="AlphaFoldDB" id="A0A1J5PAG0"/>
<evidence type="ECO:0000313" key="1">
    <source>
        <dbReference type="EMBL" id="OIQ68601.1"/>
    </source>
</evidence>
<dbReference type="EMBL" id="MLJW01005211">
    <property type="protein sequence ID" value="OIQ68601.1"/>
    <property type="molecule type" value="Genomic_DNA"/>
</dbReference>
<protein>
    <submittedName>
        <fullName evidence="1">Uncharacterized protein</fullName>
    </submittedName>
</protein>
<sequence length="167" mass="17663">MQTGHPAFAQGLDVVTVDLSLEGGTLAKPAPRGHAGKGHGLAFGVVAAHFQQAVNHAKPVSHRTTGTAHVVTRFGVSDLEVLHRTLALTGREQFEPDDDAELGLGHRTATLEQRNIIVHGELGNGLKQGKHLAISGQIVAETTTLRQITPYHRLQLASATPSGLAMQ</sequence>
<accession>A0A1J5PAG0</accession>
<organism evidence="1">
    <name type="scientific">mine drainage metagenome</name>
    <dbReference type="NCBI Taxonomy" id="410659"/>
    <lineage>
        <taxon>unclassified sequences</taxon>
        <taxon>metagenomes</taxon>
        <taxon>ecological metagenomes</taxon>
    </lineage>
</organism>
<proteinExistence type="predicted"/>
<gene>
    <name evidence="1" type="ORF">GALL_498030</name>
</gene>
<comment type="caution">
    <text evidence="1">The sequence shown here is derived from an EMBL/GenBank/DDBJ whole genome shotgun (WGS) entry which is preliminary data.</text>
</comment>